<proteinExistence type="predicted"/>
<accession>A0ABD2PSL1</accession>
<name>A0ABD2PSL1_9PLAT</name>
<evidence type="ECO:0000313" key="1">
    <source>
        <dbReference type="EMBL" id="KAL3308736.1"/>
    </source>
</evidence>
<dbReference type="Proteomes" id="UP001626550">
    <property type="component" value="Unassembled WGS sequence"/>
</dbReference>
<protein>
    <submittedName>
        <fullName evidence="1">Uncharacterized protein</fullName>
    </submittedName>
</protein>
<gene>
    <name evidence="1" type="ORF">Ciccas_012727</name>
</gene>
<organism evidence="1 2">
    <name type="scientific">Cichlidogyrus casuarinus</name>
    <dbReference type="NCBI Taxonomy" id="1844966"/>
    <lineage>
        <taxon>Eukaryota</taxon>
        <taxon>Metazoa</taxon>
        <taxon>Spiralia</taxon>
        <taxon>Lophotrochozoa</taxon>
        <taxon>Platyhelminthes</taxon>
        <taxon>Monogenea</taxon>
        <taxon>Monopisthocotylea</taxon>
        <taxon>Dactylogyridea</taxon>
        <taxon>Ancyrocephalidae</taxon>
        <taxon>Cichlidogyrus</taxon>
    </lineage>
</organism>
<reference evidence="1 2" key="1">
    <citation type="submission" date="2024-11" db="EMBL/GenBank/DDBJ databases">
        <title>Adaptive evolution of stress response genes in parasites aligns with host niche diversity.</title>
        <authorList>
            <person name="Hahn C."/>
            <person name="Resl P."/>
        </authorList>
    </citation>
    <scope>NUCLEOTIDE SEQUENCE [LARGE SCALE GENOMIC DNA]</scope>
    <source>
        <strain evidence="1">EGGRZ-B1_66</strain>
        <tissue evidence="1">Body</tissue>
    </source>
</reference>
<keyword evidence="2" id="KW-1185">Reference proteome</keyword>
<sequence length="82" mass="9598">MSQDEPDVGLLQFVTFLLGYYVPVWLNIRLYNSVTDGCLNYWHMLELAKQLSYSRVRDAAICSLRLNNYWGSSSEHASRHQR</sequence>
<dbReference type="EMBL" id="JBJKFK010004758">
    <property type="protein sequence ID" value="KAL3308736.1"/>
    <property type="molecule type" value="Genomic_DNA"/>
</dbReference>
<evidence type="ECO:0000313" key="2">
    <source>
        <dbReference type="Proteomes" id="UP001626550"/>
    </source>
</evidence>
<comment type="caution">
    <text evidence="1">The sequence shown here is derived from an EMBL/GenBank/DDBJ whole genome shotgun (WGS) entry which is preliminary data.</text>
</comment>
<dbReference type="AlphaFoldDB" id="A0ABD2PSL1"/>